<reference evidence="2" key="1">
    <citation type="submission" date="2015-03" db="EMBL/GenBank/DDBJ databases">
        <title>A transcriptome of Araucaria cunninghamii, an australian fine timber species.</title>
        <authorList>
            <person name="Jing Yi C.J.Y."/>
            <person name="Yin San L.Y.S."/>
            <person name="Abdul Karim S.S."/>
            <person name="Wan Azmi N.N."/>
            <person name="Hercus R.R."/>
            <person name="Croft L.L."/>
        </authorList>
    </citation>
    <scope>NUCLEOTIDE SEQUENCE</scope>
    <source>
        <strain evidence="2">MI0301</strain>
        <tissue evidence="2">Leaf</tissue>
    </source>
</reference>
<dbReference type="SUPFAM" id="SSF52402">
    <property type="entry name" value="Adenine nucleotide alpha hydrolases-like"/>
    <property type="match status" value="1"/>
</dbReference>
<dbReference type="PANTHER" id="PTHR47710:SF1">
    <property type="entry name" value="ADENINE NUCLEOTIDE ALPHA HYDROLASES-LIKE SUPERFAMILY PROTEIN"/>
    <property type="match status" value="1"/>
</dbReference>
<name>A0A0D6R6K2_ARACU</name>
<dbReference type="PANTHER" id="PTHR47710">
    <property type="entry name" value="ADENINE NUCLEOTIDE ALPHA HYDROLASES-LIKE SUPERFAMILY PROTEIN"/>
    <property type="match status" value="1"/>
</dbReference>
<sequence length="185" mass="20678">MSSSISMEGAEDSPTKIMIAVSQSSVKGYPHASLSSINAFHWTLKKLVKTCCKHLFKLQFLHVSVPDEDGFNDMDSIYASSDDFKDMNNRENMEGLHLLEYFVKHCNEIGVPCEAWIKRGDPKVVICQEVQRVHPDILILGSRGLGPVQRIFVGTVSDYCAKHVACPVIVVKRKVEDTPEDPVDD</sequence>
<dbReference type="GO" id="GO:0016208">
    <property type="term" value="F:AMP binding"/>
    <property type="evidence" value="ECO:0007669"/>
    <property type="project" value="TreeGrafter"/>
</dbReference>
<dbReference type="CDD" id="cd23659">
    <property type="entry name" value="USP_At3g01520-like"/>
    <property type="match status" value="1"/>
</dbReference>
<evidence type="ECO:0000259" key="1">
    <source>
        <dbReference type="Pfam" id="PF00582"/>
    </source>
</evidence>
<dbReference type="InterPro" id="IPR014729">
    <property type="entry name" value="Rossmann-like_a/b/a_fold"/>
</dbReference>
<dbReference type="Pfam" id="PF00582">
    <property type="entry name" value="Usp"/>
    <property type="match status" value="1"/>
</dbReference>
<dbReference type="InterPro" id="IPR006015">
    <property type="entry name" value="Universal_stress_UspA"/>
</dbReference>
<dbReference type="EMBL" id="GCKF01026152">
    <property type="protein sequence ID" value="JAG98361.1"/>
    <property type="molecule type" value="Transcribed_RNA"/>
</dbReference>
<proteinExistence type="predicted"/>
<dbReference type="FunFam" id="3.40.50.620:FF:000142">
    <property type="entry name" value="Universal stress protein A-like protein"/>
    <property type="match status" value="1"/>
</dbReference>
<accession>A0A0D6R6K2</accession>
<dbReference type="PRINTS" id="PR01438">
    <property type="entry name" value="UNVRSLSTRESS"/>
</dbReference>
<organism evidence="2">
    <name type="scientific">Araucaria cunninghamii</name>
    <name type="common">Hoop pine</name>
    <name type="synonym">Moreton Bay pine</name>
    <dbReference type="NCBI Taxonomy" id="56994"/>
    <lineage>
        <taxon>Eukaryota</taxon>
        <taxon>Viridiplantae</taxon>
        <taxon>Streptophyta</taxon>
        <taxon>Embryophyta</taxon>
        <taxon>Tracheophyta</taxon>
        <taxon>Spermatophyta</taxon>
        <taxon>Pinopsida</taxon>
        <taxon>Pinidae</taxon>
        <taxon>Conifers II</taxon>
        <taxon>Araucariales</taxon>
        <taxon>Araucariaceae</taxon>
        <taxon>Araucaria</taxon>
    </lineage>
</organism>
<dbReference type="InterPro" id="IPR044187">
    <property type="entry name" value="At3g01520-like_plant"/>
</dbReference>
<evidence type="ECO:0000313" key="2">
    <source>
        <dbReference type="EMBL" id="JAG98361.1"/>
    </source>
</evidence>
<dbReference type="AlphaFoldDB" id="A0A0D6R6K2"/>
<dbReference type="Gene3D" id="3.40.50.620">
    <property type="entry name" value="HUPs"/>
    <property type="match status" value="1"/>
</dbReference>
<protein>
    <recommendedName>
        <fullName evidence="1">UspA domain-containing protein</fullName>
    </recommendedName>
</protein>
<dbReference type="InterPro" id="IPR006016">
    <property type="entry name" value="UspA"/>
</dbReference>
<feature type="domain" description="UspA" evidence="1">
    <location>
        <begin position="57"/>
        <end position="172"/>
    </location>
</feature>